<proteinExistence type="predicted"/>
<accession>A0A177E1F4</accession>
<gene>
    <name evidence="1" type="ORF">CC77DRAFT_6606</name>
</gene>
<dbReference type="EMBL" id="KV441469">
    <property type="protein sequence ID" value="OAG25793.1"/>
    <property type="molecule type" value="Genomic_DNA"/>
</dbReference>
<protein>
    <submittedName>
        <fullName evidence="1">Uncharacterized protein</fullName>
    </submittedName>
</protein>
<evidence type="ECO:0000313" key="1">
    <source>
        <dbReference type="EMBL" id="OAG25793.1"/>
    </source>
</evidence>
<dbReference type="AlphaFoldDB" id="A0A177E1F4"/>
<name>A0A177E1F4_ALTAL</name>
<dbReference type="Proteomes" id="UP000077248">
    <property type="component" value="Unassembled WGS sequence"/>
</dbReference>
<reference evidence="1 2" key="1">
    <citation type="submission" date="2016-05" db="EMBL/GenBank/DDBJ databases">
        <title>Comparative analysis of secretome profiles of manganese(II)-oxidizing ascomycete fungi.</title>
        <authorList>
            <consortium name="DOE Joint Genome Institute"/>
            <person name="Zeiner C.A."/>
            <person name="Purvine S.O."/>
            <person name="Zink E.M."/>
            <person name="Wu S."/>
            <person name="Pasa-Tolic L."/>
            <person name="Chaput D.L."/>
            <person name="Haridas S."/>
            <person name="Grigoriev I.V."/>
            <person name="Santelli C.M."/>
            <person name="Hansel C.M."/>
        </authorList>
    </citation>
    <scope>NUCLEOTIDE SEQUENCE [LARGE SCALE GENOMIC DNA]</scope>
    <source>
        <strain evidence="1 2">SRC1lrK2f</strain>
    </source>
</reference>
<dbReference type="KEGG" id="aalt:CC77DRAFT_6606"/>
<organism evidence="1 2">
    <name type="scientific">Alternaria alternata</name>
    <name type="common">Alternaria rot fungus</name>
    <name type="synonym">Torula alternata</name>
    <dbReference type="NCBI Taxonomy" id="5599"/>
    <lineage>
        <taxon>Eukaryota</taxon>
        <taxon>Fungi</taxon>
        <taxon>Dikarya</taxon>
        <taxon>Ascomycota</taxon>
        <taxon>Pezizomycotina</taxon>
        <taxon>Dothideomycetes</taxon>
        <taxon>Pleosporomycetidae</taxon>
        <taxon>Pleosporales</taxon>
        <taxon>Pleosporineae</taxon>
        <taxon>Pleosporaceae</taxon>
        <taxon>Alternaria</taxon>
        <taxon>Alternaria sect. Alternaria</taxon>
        <taxon>Alternaria alternata complex</taxon>
    </lineage>
</organism>
<dbReference type="RefSeq" id="XP_018391214.1">
    <property type="nucleotide sequence ID" value="XM_018532641.1"/>
</dbReference>
<evidence type="ECO:0000313" key="2">
    <source>
        <dbReference type="Proteomes" id="UP000077248"/>
    </source>
</evidence>
<dbReference type="VEuPathDB" id="FungiDB:CC77DRAFT_6606"/>
<dbReference type="GeneID" id="29118235"/>
<sequence length="157" mass="17945">MPCLALLHTSSKYVADRHFGGLQSEHKHKYVDPPPSECSFHHPEPKTTTQRVYLYSLLPLPLQHHRHPTKTPTTNSTLPLNTSLTAHPHKPTQWPPLSTTSPTWHRRTSHLALAHHQPALFLLSHRNRGHELSTSFLSCSTYTWLWRISTSISTPHP</sequence>
<keyword evidence="2" id="KW-1185">Reference proteome</keyword>